<dbReference type="RefSeq" id="WP_340604239.1">
    <property type="nucleotide sequence ID" value="NZ_JBBMXV010000003.1"/>
</dbReference>
<evidence type="ECO:0000259" key="6">
    <source>
        <dbReference type="Pfam" id="PF04932"/>
    </source>
</evidence>
<evidence type="ECO:0000256" key="2">
    <source>
        <dbReference type="ARBA" id="ARBA00022692"/>
    </source>
</evidence>
<feature type="transmembrane region" description="Helical" evidence="5">
    <location>
        <begin position="254"/>
        <end position="271"/>
    </location>
</feature>
<dbReference type="PANTHER" id="PTHR37422:SF13">
    <property type="entry name" value="LIPOPOLYSACCHARIDE BIOSYNTHESIS PROTEIN PA4999-RELATED"/>
    <property type="match status" value="1"/>
</dbReference>
<proteinExistence type="predicted"/>
<feature type="transmembrane region" description="Helical" evidence="5">
    <location>
        <begin position="428"/>
        <end position="446"/>
    </location>
</feature>
<feature type="transmembrane region" description="Helical" evidence="5">
    <location>
        <begin position="277"/>
        <end position="294"/>
    </location>
</feature>
<feature type="transmembrane region" description="Helical" evidence="5">
    <location>
        <begin position="60"/>
        <end position="79"/>
    </location>
</feature>
<dbReference type="Pfam" id="PF04932">
    <property type="entry name" value="Wzy_C"/>
    <property type="match status" value="1"/>
</dbReference>
<reference evidence="7 8" key="1">
    <citation type="journal article" date="2019" name="Int. J. Syst. Evol. Microbiol.">
        <title>The Global Catalogue of Microorganisms (GCM) 10K type strain sequencing project: providing services to taxonomists for standard genome sequencing and annotation.</title>
        <authorList>
            <consortium name="The Broad Institute Genomics Platform"/>
            <consortium name="The Broad Institute Genome Sequencing Center for Infectious Disease"/>
            <person name="Wu L."/>
            <person name="Ma J."/>
        </authorList>
    </citation>
    <scope>NUCLEOTIDE SEQUENCE [LARGE SCALE GENOMIC DNA]</scope>
    <source>
        <strain evidence="7 8">CGMCC 1.3240</strain>
    </source>
</reference>
<dbReference type="AlphaFoldDB" id="A0ABD5V2E1"/>
<feature type="transmembrane region" description="Helical" evidence="5">
    <location>
        <begin position="372"/>
        <end position="393"/>
    </location>
</feature>
<dbReference type="GO" id="GO:0016020">
    <property type="term" value="C:membrane"/>
    <property type="evidence" value="ECO:0007669"/>
    <property type="project" value="UniProtKB-SubCell"/>
</dbReference>
<dbReference type="EMBL" id="JBHSXQ010000003">
    <property type="protein sequence ID" value="MFC6905713.1"/>
    <property type="molecule type" value="Genomic_DNA"/>
</dbReference>
<sequence length="468" mass="48368">MDRSIGGLFVVFLLVVVLREVGVGVDSGLLVALHLVSFGLLIAVVASITNGVRADDRRAVAVAGLQIALAVLAGAAVVWHARVEGLGFEGLAVVYLAMIGLALAHAGERGALRSIVPYLLGYVLLAGVFLQHVLDVAPTSGLALFPVFAAVTLGLCLFVIPRYAAEPVFHRSLVAIATVFAVVGLSAAFLGEYTVGGFEVALWGERSLPFVDREVPIIQSVFGNPNTLGLAVFPGLVAAVVEFHRVAVERRSDWGVVFVPLVVLLGVALYLTNSRGSMLAAATGIAIYGVYALAGRRAVPAGVALGYGGALAALTAVFVLLPGTDGQRGALWSAGLEAYLASPTALGEGLVGTGDLIAPYLENPGSTVHNSYLSVLLRTGLVGIVGYLLVVVAPTIHGAIRRRTVSPGALALAGAFVIHQFFEGYTIYQYDFGAVLGALAAGYLIVSLGRDTGNTDPDRAGSTTSDAR</sequence>
<evidence type="ECO:0000256" key="5">
    <source>
        <dbReference type="SAM" id="Phobius"/>
    </source>
</evidence>
<feature type="domain" description="O-antigen ligase-related" evidence="6">
    <location>
        <begin position="261"/>
        <end position="388"/>
    </location>
</feature>
<keyword evidence="2 5" id="KW-0812">Transmembrane</keyword>
<evidence type="ECO:0000256" key="1">
    <source>
        <dbReference type="ARBA" id="ARBA00004141"/>
    </source>
</evidence>
<dbReference type="InterPro" id="IPR051533">
    <property type="entry name" value="WaaL-like"/>
</dbReference>
<accession>A0ABD5V2E1</accession>
<feature type="transmembrane region" description="Helical" evidence="5">
    <location>
        <begin position="140"/>
        <end position="160"/>
    </location>
</feature>
<feature type="transmembrane region" description="Helical" evidence="5">
    <location>
        <begin position="115"/>
        <end position="134"/>
    </location>
</feature>
<gene>
    <name evidence="7" type="ORF">ACFQGH_10960</name>
</gene>
<dbReference type="PANTHER" id="PTHR37422">
    <property type="entry name" value="TEICHURONIC ACID BIOSYNTHESIS PROTEIN TUAE"/>
    <property type="match status" value="1"/>
</dbReference>
<feature type="transmembrane region" description="Helical" evidence="5">
    <location>
        <begin position="29"/>
        <end position="48"/>
    </location>
</feature>
<comment type="caution">
    <text evidence="7">The sequence shown here is derived from an EMBL/GenBank/DDBJ whole genome shotgun (WGS) entry which is preliminary data.</text>
</comment>
<feature type="transmembrane region" description="Helical" evidence="5">
    <location>
        <begin position="301"/>
        <end position="321"/>
    </location>
</feature>
<evidence type="ECO:0000256" key="4">
    <source>
        <dbReference type="ARBA" id="ARBA00023136"/>
    </source>
</evidence>
<dbReference type="GO" id="GO:0016874">
    <property type="term" value="F:ligase activity"/>
    <property type="evidence" value="ECO:0007669"/>
    <property type="project" value="UniProtKB-KW"/>
</dbReference>
<organism evidence="7 8">
    <name type="scientific">Halalkalicoccus tibetensis</name>
    <dbReference type="NCBI Taxonomy" id="175632"/>
    <lineage>
        <taxon>Archaea</taxon>
        <taxon>Methanobacteriati</taxon>
        <taxon>Methanobacteriota</taxon>
        <taxon>Stenosarchaea group</taxon>
        <taxon>Halobacteria</taxon>
        <taxon>Halobacteriales</taxon>
        <taxon>Halococcaceae</taxon>
        <taxon>Halalkalicoccus</taxon>
    </lineage>
</organism>
<dbReference type="Proteomes" id="UP001596312">
    <property type="component" value="Unassembled WGS sequence"/>
</dbReference>
<keyword evidence="3 5" id="KW-1133">Transmembrane helix</keyword>
<feature type="transmembrane region" description="Helical" evidence="5">
    <location>
        <begin position="85"/>
        <end position="103"/>
    </location>
</feature>
<feature type="transmembrane region" description="Helical" evidence="5">
    <location>
        <begin position="405"/>
        <end position="422"/>
    </location>
</feature>
<feature type="transmembrane region" description="Helical" evidence="5">
    <location>
        <begin position="228"/>
        <end position="247"/>
    </location>
</feature>
<dbReference type="InterPro" id="IPR007016">
    <property type="entry name" value="O-antigen_ligase-rel_domated"/>
</dbReference>
<keyword evidence="8" id="KW-1185">Reference proteome</keyword>
<name>A0ABD5V2E1_9EURY</name>
<evidence type="ECO:0000313" key="7">
    <source>
        <dbReference type="EMBL" id="MFC6905713.1"/>
    </source>
</evidence>
<evidence type="ECO:0000256" key="3">
    <source>
        <dbReference type="ARBA" id="ARBA00022989"/>
    </source>
</evidence>
<feature type="transmembrane region" description="Helical" evidence="5">
    <location>
        <begin position="172"/>
        <end position="190"/>
    </location>
</feature>
<comment type="subcellular location">
    <subcellularLocation>
        <location evidence="1">Membrane</location>
        <topology evidence="1">Multi-pass membrane protein</topology>
    </subcellularLocation>
</comment>
<keyword evidence="4 5" id="KW-0472">Membrane</keyword>
<keyword evidence="7" id="KW-0436">Ligase</keyword>
<protein>
    <submittedName>
        <fullName evidence="7">O-antigen ligase family protein</fullName>
    </submittedName>
</protein>
<evidence type="ECO:0000313" key="8">
    <source>
        <dbReference type="Proteomes" id="UP001596312"/>
    </source>
</evidence>